<evidence type="ECO:0000256" key="2">
    <source>
        <dbReference type="ARBA" id="ARBA00022679"/>
    </source>
</evidence>
<dbReference type="InterPro" id="IPR050800">
    <property type="entry name" value="ARTD/PARP"/>
</dbReference>
<dbReference type="Gene3D" id="3.40.50.10190">
    <property type="entry name" value="BRCT domain"/>
    <property type="match status" value="1"/>
</dbReference>
<keyword evidence="1 5" id="KW-0328">Glycosyltransferase</keyword>
<feature type="domain" description="PARP catalytic" evidence="8">
    <location>
        <begin position="397"/>
        <end position="613"/>
    </location>
</feature>
<evidence type="ECO:0000259" key="8">
    <source>
        <dbReference type="PROSITE" id="PS51059"/>
    </source>
</evidence>
<dbReference type="Proteomes" id="UP000053732">
    <property type="component" value="Unassembled WGS sequence"/>
</dbReference>
<dbReference type="InterPro" id="IPR036930">
    <property type="entry name" value="WGR_dom_sf"/>
</dbReference>
<dbReference type="InterPro" id="IPR036420">
    <property type="entry name" value="BRCT_dom_sf"/>
</dbReference>
<dbReference type="GO" id="GO:0003950">
    <property type="term" value="F:NAD+ poly-ADP-ribosyltransferase activity"/>
    <property type="evidence" value="ECO:0007669"/>
    <property type="project" value="UniProtKB-UniRule"/>
</dbReference>
<dbReference type="PANTHER" id="PTHR10459:SF60">
    <property type="entry name" value="POLY [ADP-RIBOSE] POLYMERASE 2"/>
    <property type="match status" value="1"/>
</dbReference>
<dbReference type="GO" id="GO:0005730">
    <property type="term" value="C:nucleolus"/>
    <property type="evidence" value="ECO:0007669"/>
    <property type="project" value="TreeGrafter"/>
</dbReference>
<dbReference type="STRING" id="1429867.A0A0G4PGY8"/>
<dbReference type="GO" id="GO:0006302">
    <property type="term" value="P:double-strand break repair"/>
    <property type="evidence" value="ECO:0007669"/>
    <property type="project" value="TreeGrafter"/>
</dbReference>
<dbReference type="PROSITE" id="PS51059">
    <property type="entry name" value="PARP_CATALYTIC"/>
    <property type="match status" value="1"/>
</dbReference>
<dbReference type="InterPro" id="IPR001357">
    <property type="entry name" value="BRCT_dom"/>
</dbReference>
<feature type="compositionally biased region" description="Basic and acidic residues" evidence="6">
    <location>
        <begin position="129"/>
        <end position="139"/>
    </location>
</feature>
<evidence type="ECO:0000313" key="10">
    <source>
        <dbReference type="Proteomes" id="UP000053732"/>
    </source>
</evidence>
<evidence type="ECO:0000256" key="6">
    <source>
        <dbReference type="SAM" id="MobiDB-lite"/>
    </source>
</evidence>
<evidence type="ECO:0000256" key="5">
    <source>
        <dbReference type="RuleBase" id="RU362114"/>
    </source>
</evidence>
<feature type="compositionally biased region" description="Basic and acidic residues" evidence="6">
    <location>
        <begin position="98"/>
        <end position="114"/>
    </location>
</feature>
<dbReference type="SUPFAM" id="SSF52113">
    <property type="entry name" value="BRCT domain"/>
    <property type="match status" value="1"/>
</dbReference>
<dbReference type="EC" id="2.4.2.-" evidence="5"/>
<dbReference type="GO" id="GO:1990404">
    <property type="term" value="F:NAD+-protein mono-ADP-ribosyltransferase activity"/>
    <property type="evidence" value="ECO:0007669"/>
    <property type="project" value="TreeGrafter"/>
</dbReference>
<keyword evidence="2 5" id="KW-0808">Transferase</keyword>
<keyword evidence="10" id="KW-1185">Reference proteome</keyword>
<proteinExistence type="predicted"/>
<reference evidence="9 10" key="1">
    <citation type="journal article" date="2014" name="Nat. Commun.">
        <title>Multiple recent horizontal transfers of a large genomic region in cheese making fungi.</title>
        <authorList>
            <person name="Cheeseman K."/>
            <person name="Ropars J."/>
            <person name="Renault P."/>
            <person name="Dupont J."/>
            <person name="Gouzy J."/>
            <person name="Branca A."/>
            <person name="Abraham A.L."/>
            <person name="Ceppi M."/>
            <person name="Conseiller E."/>
            <person name="Debuchy R."/>
            <person name="Malagnac F."/>
            <person name="Goarin A."/>
            <person name="Silar P."/>
            <person name="Lacoste S."/>
            <person name="Sallet E."/>
            <person name="Bensimon A."/>
            <person name="Giraud T."/>
            <person name="Brygoo Y."/>
        </authorList>
    </citation>
    <scope>NUCLEOTIDE SEQUENCE [LARGE SCALE GENOMIC DNA]</scope>
    <source>
        <strain evidence="10">FM 013</strain>
    </source>
</reference>
<dbReference type="Pfam" id="PF00644">
    <property type="entry name" value="PARP"/>
    <property type="match status" value="1"/>
</dbReference>
<protein>
    <recommendedName>
        <fullName evidence="5">Poly [ADP-ribose] polymerase</fullName>
        <shortName evidence="5">PARP</shortName>
        <ecNumber evidence="5">2.4.2.-</ecNumber>
    </recommendedName>
</protein>
<dbReference type="SUPFAM" id="SSF56399">
    <property type="entry name" value="ADP-ribosylation"/>
    <property type="match status" value="1"/>
</dbReference>
<dbReference type="SUPFAM" id="SSF142921">
    <property type="entry name" value="WGR domain-like"/>
    <property type="match status" value="1"/>
</dbReference>
<keyword evidence="3 5" id="KW-0520">NAD</keyword>
<dbReference type="PROSITE" id="PS50172">
    <property type="entry name" value="BRCT"/>
    <property type="match status" value="1"/>
</dbReference>
<evidence type="ECO:0000313" key="9">
    <source>
        <dbReference type="EMBL" id="CRL25588.1"/>
    </source>
</evidence>
<sequence>MTSNKPVDKLADNLKGLVIGASGPIPGYQHGEIKRMVEKCGAKFASMNIRECTHLVTTEENAKRKLKKINRARELEGCEIVDIDWLIKKIKKHIPKSEQAKVLKREKDEDVDPKGKKRQRDSSGDDEGNSSKKTKDEEQINHKRLVDLVDDKYPVSSSALSVYQDDAGVIWDATLVKHNVEEQVEVLRIQLLRHSKSQEFHAWDFQYQFGSTEESNSIAFVGTLNLARRTFKATFKSFSGLAWEHRHAPPRSNGWFFLEMHHREAPIFTSEIDPLPASVENVLKIIFTSGNLKNYVQCLTRSGRSVLLGTTVDKKKLLLGIAVLGKMMELTDPQLPLEGHSKARKRLCKIYGSLILTDMTLSAASDTVRQELESLDLLLKLHDACEILEKNSQSSSLAMSQISQVLGLAKMTPVRGNSTEFKMLREYIEKSSSPSHPSQFKASCEIMGIFRLERPGEAERFAQWEKENLASIGDRRLLWHGSVTSNFAGILSQGLRGDGIVSTDGKHFVPGVFFADMSTKSAGYCRQKGEALMLLCEVELGKASAVSKHHVGRTVHIKWRDAGYIHPDFKGTQVPDLHAGTTGNTSGSLWHSEYVAKSPAQIRQRYLFHVKIV</sequence>
<evidence type="ECO:0000259" key="7">
    <source>
        <dbReference type="PROSITE" id="PS50172"/>
    </source>
</evidence>
<gene>
    <name evidence="9" type="ORF">PCAMFM013_S015g000174</name>
</gene>
<feature type="domain" description="BRCT" evidence="7">
    <location>
        <begin position="9"/>
        <end position="92"/>
    </location>
</feature>
<name>A0A0G4PGY8_PENC3</name>
<dbReference type="PANTHER" id="PTHR10459">
    <property type="entry name" value="DNA LIGASE"/>
    <property type="match status" value="1"/>
</dbReference>
<dbReference type="AlphaFoldDB" id="A0A0G4PGY8"/>
<dbReference type="InterPro" id="IPR012317">
    <property type="entry name" value="Poly(ADP-ribose)pol_cat_dom"/>
</dbReference>
<accession>A0A0G4PGY8</accession>
<evidence type="ECO:0000256" key="4">
    <source>
        <dbReference type="ARBA" id="ARBA00033987"/>
    </source>
</evidence>
<evidence type="ECO:0000256" key="1">
    <source>
        <dbReference type="ARBA" id="ARBA00022676"/>
    </source>
</evidence>
<dbReference type="Gene3D" id="3.90.228.10">
    <property type="match status" value="1"/>
</dbReference>
<comment type="catalytic activity">
    <reaction evidence="4">
        <text>NAD(+) + (ADP-D-ribosyl)n-acceptor = nicotinamide + (ADP-D-ribosyl)n+1-acceptor + H(+).</text>
        <dbReference type="EC" id="2.4.2.30"/>
    </reaction>
</comment>
<feature type="region of interest" description="Disordered" evidence="6">
    <location>
        <begin position="98"/>
        <end position="139"/>
    </location>
</feature>
<organism evidence="9 10">
    <name type="scientific">Penicillium camemberti (strain FM 013)</name>
    <dbReference type="NCBI Taxonomy" id="1429867"/>
    <lineage>
        <taxon>Eukaryota</taxon>
        <taxon>Fungi</taxon>
        <taxon>Dikarya</taxon>
        <taxon>Ascomycota</taxon>
        <taxon>Pezizomycotina</taxon>
        <taxon>Eurotiomycetes</taxon>
        <taxon>Eurotiomycetidae</taxon>
        <taxon>Eurotiales</taxon>
        <taxon>Aspergillaceae</taxon>
        <taxon>Penicillium</taxon>
    </lineage>
</organism>
<dbReference type="GO" id="GO:0070212">
    <property type="term" value="P:protein poly-ADP-ribosylation"/>
    <property type="evidence" value="ECO:0007669"/>
    <property type="project" value="TreeGrafter"/>
</dbReference>
<dbReference type="EMBL" id="HG793148">
    <property type="protein sequence ID" value="CRL25588.1"/>
    <property type="molecule type" value="Genomic_DNA"/>
</dbReference>
<dbReference type="Pfam" id="PF00533">
    <property type="entry name" value="BRCT"/>
    <property type="match status" value="1"/>
</dbReference>
<evidence type="ECO:0000256" key="3">
    <source>
        <dbReference type="ARBA" id="ARBA00023027"/>
    </source>
</evidence>